<dbReference type="Gene3D" id="3.40.395.10">
    <property type="entry name" value="Adenoviral Proteinase, Chain A"/>
    <property type="match status" value="1"/>
</dbReference>
<keyword evidence="2" id="KW-0645">Protease</keyword>
<dbReference type="InterPro" id="IPR038765">
    <property type="entry name" value="Papain-like_cys_pep_sf"/>
</dbReference>
<dbReference type="OMA" id="WHEDGRI"/>
<dbReference type="InterPro" id="IPR002591">
    <property type="entry name" value="Phosphodiest/P_Trfase"/>
</dbReference>
<proteinExistence type="inferred from homology"/>
<reference evidence="6 7" key="1">
    <citation type="journal article" date="2014" name="Nat. Commun.">
        <title>Klebsormidium flaccidum genome reveals primary factors for plant terrestrial adaptation.</title>
        <authorList>
            <person name="Hori K."/>
            <person name="Maruyama F."/>
            <person name="Fujisawa T."/>
            <person name="Togashi T."/>
            <person name="Yamamoto N."/>
            <person name="Seo M."/>
            <person name="Sato S."/>
            <person name="Yamada T."/>
            <person name="Mori H."/>
            <person name="Tajima N."/>
            <person name="Moriyama T."/>
            <person name="Ikeuchi M."/>
            <person name="Watanabe M."/>
            <person name="Wada H."/>
            <person name="Kobayashi K."/>
            <person name="Saito M."/>
            <person name="Masuda T."/>
            <person name="Sasaki-Sekimoto Y."/>
            <person name="Mashiguchi K."/>
            <person name="Awai K."/>
            <person name="Shimojima M."/>
            <person name="Masuda S."/>
            <person name="Iwai M."/>
            <person name="Nobusawa T."/>
            <person name="Narise T."/>
            <person name="Kondo S."/>
            <person name="Saito H."/>
            <person name="Sato R."/>
            <person name="Murakawa M."/>
            <person name="Ihara Y."/>
            <person name="Oshima-Yamada Y."/>
            <person name="Ohtaka K."/>
            <person name="Satoh M."/>
            <person name="Sonobe K."/>
            <person name="Ishii M."/>
            <person name="Ohtani R."/>
            <person name="Kanamori-Sato M."/>
            <person name="Honoki R."/>
            <person name="Miyazaki D."/>
            <person name="Mochizuki H."/>
            <person name="Umetsu J."/>
            <person name="Higashi K."/>
            <person name="Shibata D."/>
            <person name="Kamiya Y."/>
            <person name="Sato N."/>
            <person name="Nakamura Y."/>
            <person name="Tabata S."/>
            <person name="Ida S."/>
            <person name="Kurokawa K."/>
            <person name="Ohta H."/>
        </authorList>
    </citation>
    <scope>NUCLEOTIDE SEQUENCE [LARGE SCALE GENOMIC DNA]</scope>
    <source>
        <strain evidence="6 7">NIES-2285</strain>
    </source>
</reference>
<dbReference type="Pfam" id="PF01663">
    <property type="entry name" value="Phosphodiest"/>
    <property type="match status" value="1"/>
</dbReference>
<dbReference type="InterPro" id="IPR017850">
    <property type="entry name" value="Alkaline_phosphatase_core_sf"/>
</dbReference>
<feature type="compositionally biased region" description="Basic and acidic residues" evidence="4">
    <location>
        <begin position="889"/>
        <end position="902"/>
    </location>
</feature>
<feature type="region of interest" description="Disordered" evidence="4">
    <location>
        <begin position="829"/>
        <end position="933"/>
    </location>
</feature>
<evidence type="ECO:0000256" key="1">
    <source>
        <dbReference type="ARBA" id="ARBA00005234"/>
    </source>
</evidence>
<dbReference type="GO" id="GO:0008234">
    <property type="term" value="F:cysteine-type peptidase activity"/>
    <property type="evidence" value="ECO:0007669"/>
    <property type="project" value="InterPro"/>
</dbReference>
<dbReference type="Gene3D" id="3.40.720.10">
    <property type="entry name" value="Alkaline Phosphatase, subunit A"/>
    <property type="match status" value="1"/>
</dbReference>
<sequence>MPQCRQLRLLQADTEGFQETIALCPEKDPRNLSWLAVTDGVATFKKGNKTYWPLYAANLNLRPEDWFRKSNCVLLALIPNGKPANLQTYLEPLVSELKDYGPGTQGLVVPDPSQNDEPLHLHLLLQGHMSDYQGLPLFTQQLATGALQGCLCCTAPGEHSSILDKVVYNNDVRRSLPPDHPFRTDPSFGEPELREPHAKRTHNELLQLAQVVEQTPEGQAKQLLIKASGVKGVCALQELRYYDMVRRMVIDGMHALGNTSKRMAANIQGEHDTKKSRLQMQATAFQNRTDWIQKRLLEPGEKRPGKRRKGAEEAEEPQEIEVFPRAGWVMTGEEKVVFSERMEIKVPSNCGDRPSVLFRPGSWSCAASGATGTGESLSRRARPAPCGGGGEQGFRHPPGRELVVRGGWRHTGTLKKTHTWIFFGTVLFPYAVRNLLEEEPRLTLIRLSSVMLKLTTQDVRKETEAALLLETIEALCLFHRDLPESEQVITVHILQHLCEQRTEGAGPMSALDMFAPERWHNWLTGLRFSSKAPEASIAQRYSIEQTLALAESVLANLKLDPATSVPDDSLKKQSYRLHGQPRIVAVRNEELTAIDKLNQLESAEYAALQMEFSAASQAFKSARQSFRKHHTVAASPEYPNHLQSFPDNLLDWLTEKKGNDDISPELLSLVKGPSAFAEKFEHLSFPSCHFRSKRLDELSKATQDSGIKARLSIRRLQDGSLQRLQYFGHMLYVLRVRVGDTFRDYMRAAWYRKPQQDELHGLWTVKKDGLIGDKWRPFVRMQDVEGQVFYGDDPLERSVRIVLEKQPRAGRSFCTEAGDEGDLAAAAAEAGGTSSCLERREVEEGRGKCTDDAGSGSVAEPGGEDEGKRESKRRDMSLGEDNPQQQAEMQERSEESIEKEEGPEASASGFGSGDAPPTREEMGTGSESDGERAGPLAIPVHLLQALHLEKPCKSTLPFGLTECLNWINDEEADGNKLLAQRRAGGSRSGASLDVRREDLKRFAGNNLLNDVDMDAMTGLIAAEAERQGLDACFFSSLFYVKLSAEGVSRSLLRWISRQALQPRARNGFFVVNVNQNHWIAFHALPTAQRPALMVYDSSKSPAGPDPVIIQNIKQLHEAVLQVDPGDWEVTVKDCSQQGADSMDCGIYCLHFMRCLALGQQDMMRLSRRKGTEVLFDESIEYDLTKLDGGAPAPGVSPINPDNLPRDPKQGCKPVFPNELVRVNTIFEVAAQSGLYTAFADKHIGAYTIAKGPSGTGVSDYASLEVATTEPQYTDANGLADGLVGDNGVPIYDSLKVAQAINWIDGFDHTRTQFNGKAPAIMYYNYQVVSVNQKLAGQGYVNNLPPPAGPVPTEYVRQAIAYADSSIGQLIAELEKNQILGQTVLIVTAKHGQSPIDPSLLKKLKPSVVTDAIAGFLNDTSEPAQLSGDDSLLIWLHNTAKGPALRDYLNANKAKFLIDQWYHYSDLGLALNDYVPDIQCKSVKGTIYTGGSKIEEHGGYADDDTHVPIFVANKYLTANTDFSLIATKQIAPTTLTLLGLDYTKLQAVGIEGTQLLPNTELY</sequence>
<dbReference type="InterPro" id="IPR003653">
    <property type="entry name" value="Peptidase_C48_C"/>
</dbReference>
<feature type="domain" description="Ubiquitin-like protease family profile" evidence="5">
    <location>
        <begin position="992"/>
        <end position="1155"/>
    </location>
</feature>
<evidence type="ECO:0000259" key="5">
    <source>
        <dbReference type="PROSITE" id="PS50600"/>
    </source>
</evidence>
<accession>A0A0U9HIW6</accession>
<dbReference type="GO" id="GO:0006508">
    <property type="term" value="P:proteolysis"/>
    <property type="evidence" value="ECO:0007669"/>
    <property type="project" value="UniProtKB-KW"/>
</dbReference>
<dbReference type="PANTHER" id="PTHR48258">
    <property type="entry name" value="DUF4218 DOMAIN-CONTAINING PROTEIN-RELATED"/>
    <property type="match status" value="1"/>
</dbReference>
<dbReference type="Pfam" id="PF02992">
    <property type="entry name" value="Transposase_21"/>
    <property type="match status" value="1"/>
</dbReference>
<gene>
    <name evidence="6" type="ORF">KFL_000060680</name>
</gene>
<evidence type="ECO:0000313" key="7">
    <source>
        <dbReference type="Proteomes" id="UP000054558"/>
    </source>
</evidence>
<dbReference type="Proteomes" id="UP000054558">
    <property type="component" value="Unassembled WGS sequence"/>
</dbReference>
<dbReference type="SUPFAM" id="SSF54001">
    <property type="entry name" value="Cysteine proteinases"/>
    <property type="match status" value="1"/>
</dbReference>
<name>A0A0U9HIW6_KLENI</name>
<evidence type="ECO:0000313" key="6">
    <source>
        <dbReference type="EMBL" id="GAQ78002.1"/>
    </source>
</evidence>
<comment type="similarity">
    <text evidence="1">Belongs to the peptidase C48 family.</text>
</comment>
<feature type="region of interest" description="Disordered" evidence="4">
    <location>
        <begin position="369"/>
        <end position="396"/>
    </location>
</feature>
<evidence type="ECO:0000256" key="2">
    <source>
        <dbReference type="ARBA" id="ARBA00022670"/>
    </source>
</evidence>
<dbReference type="InterPro" id="IPR004242">
    <property type="entry name" value="Transposase_21"/>
</dbReference>
<dbReference type="Pfam" id="PF02902">
    <property type="entry name" value="Peptidase_C48"/>
    <property type="match status" value="1"/>
</dbReference>
<dbReference type="SUPFAM" id="SSF53649">
    <property type="entry name" value="Alkaline phosphatase-like"/>
    <property type="match status" value="1"/>
</dbReference>
<keyword evidence="3" id="KW-0378">Hydrolase</keyword>
<feature type="compositionally biased region" description="Basic and acidic residues" evidence="4">
    <location>
        <begin position="837"/>
        <end position="851"/>
    </location>
</feature>
<dbReference type="EMBL" id="DF236955">
    <property type="protein sequence ID" value="GAQ78002.1"/>
    <property type="molecule type" value="Genomic_DNA"/>
</dbReference>
<keyword evidence="7" id="KW-1185">Reference proteome</keyword>
<evidence type="ECO:0000256" key="4">
    <source>
        <dbReference type="SAM" id="MobiDB-lite"/>
    </source>
</evidence>
<dbReference type="STRING" id="105231.A0A0U9HIW6"/>
<feature type="region of interest" description="Disordered" evidence="4">
    <location>
        <begin position="295"/>
        <end position="319"/>
    </location>
</feature>
<dbReference type="OrthoDB" id="1932595at2759"/>
<evidence type="ECO:0000256" key="3">
    <source>
        <dbReference type="ARBA" id="ARBA00022801"/>
    </source>
</evidence>
<protein>
    <recommendedName>
        <fullName evidence="5">Ubiquitin-like protease family profile domain-containing protein</fullName>
    </recommendedName>
</protein>
<dbReference type="PROSITE" id="PS50600">
    <property type="entry name" value="ULP_PROTEASE"/>
    <property type="match status" value="1"/>
</dbReference>
<feature type="compositionally biased region" description="Basic and acidic residues" evidence="4">
    <location>
        <begin position="865"/>
        <end position="877"/>
    </location>
</feature>
<organism evidence="6 7">
    <name type="scientific">Klebsormidium nitens</name>
    <name type="common">Green alga</name>
    <name type="synonym">Ulothrix nitens</name>
    <dbReference type="NCBI Taxonomy" id="105231"/>
    <lineage>
        <taxon>Eukaryota</taxon>
        <taxon>Viridiplantae</taxon>
        <taxon>Streptophyta</taxon>
        <taxon>Klebsormidiophyceae</taxon>
        <taxon>Klebsormidiales</taxon>
        <taxon>Klebsormidiaceae</taxon>
        <taxon>Klebsormidium</taxon>
    </lineage>
</organism>